<name>A0A8S1KQN1_PARPR</name>
<accession>A0A8S1KQN1</accession>
<dbReference type="EMBL" id="CAJJDM010000025">
    <property type="protein sequence ID" value="CAD8057538.1"/>
    <property type="molecule type" value="Genomic_DNA"/>
</dbReference>
<organism evidence="1 2">
    <name type="scientific">Paramecium primaurelia</name>
    <dbReference type="NCBI Taxonomy" id="5886"/>
    <lineage>
        <taxon>Eukaryota</taxon>
        <taxon>Sar</taxon>
        <taxon>Alveolata</taxon>
        <taxon>Ciliophora</taxon>
        <taxon>Intramacronucleata</taxon>
        <taxon>Oligohymenophorea</taxon>
        <taxon>Peniculida</taxon>
        <taxon>Parameciidae</taxon>
        <taxon>Paramecium</taxon>
    </lineage>
</organism>
<sequence length="398" mass="48261">MNTYNVVSFDFTRKDGLVTVKVRRNITNQINTVLISKRKNYQLVKEKYRCLKSDIQNLKALLKRPYNVREFKEFYRIYGPKLIEIDFGFIELFNLKGENQFSIEEIYQFKKGVNFMRWGKLFTISQLERFKDGSSVQDQIVGLQFYNMLVKERIYTLRTLHYYKNDVERKKFPYQFLYIYDLEDSLQINLSSFQEYLSQVQNEINTKTKQQEQQLPSLKIQFFKKQFQNFKFQNIIAPFFQLKFDEQKLIQLFFIHFNQSGYQIKNYQNSNDEQLEKKELLKYKCYIFVNHDTTFYSYEQLRNGAIEFANIHDITISNSDILFINIKNQEDNFLEEYVKYIESEFFLPEMSIERQMNYIFNELPKEISKKPFNCILDEKFIIPQNIQNIMKQLSGELK</sequence>
<keyword evidence="2" id="KW-1185">Reference proteome</keyword>
<evidence type="ECO:0000313" key="2">
    <source>
        <dbReference type="Proteomes" id="UP000688137"/>
    </source>
</evidence>
<dbReference type="AlphaFoldDB" id="A0A8S1KQN1"/>
<protein>
    <submittedName>
        <fullName evidence="1">Uncharacterized protein</fullName>
    </submittedName>
</protein>
<evidence type="ECO:0000313" key="1">
    <source>
        <dbReference type="EMBL" id="CAD8057538.1"/>
    </source>
</evidence>
<dbReference type="Proteomes" id="UP000688137">
    <property type="component" value="Unassembled WGS sequence"/>
</dbReference>
<dbReference type="OMA" id="IIAPFFQ"/>
<reference evidence="1" key="1">
    <citation type="submission" date="2021-01" db="EMBL/GenBank/DDBJ databases">
        <authorList>
            <consortium name="Genoscope - CEA"/>
            <person name="William W."/>
        </authorList>
    </citation>
    <scope>NUCLEOTIDE SEQUENCE</scope>
</reference>
<gene>
    <name evidence="1" type="ORF">PPRIM_AZ9-3.1.T0260094</name>
</gene>
<comment type="caution">
    <text evidence="1">The sequence shown here is derived from an EMBL/GenBank/DDBJ whole genome shotgun (WGS) entry which is preliminary data.</text>
</comment>
<proteinExistence type="predicted"/>